<evidence type="ECO:0000313" key="4">
    <source>
        <dbReference type="Ensembl" id="ENSSRHP00000016653.1"/>
    </source>
</evidence>
<dbReference type="GO" id="GO:0003723">
    <property type="term" value="F:RNA binding"/>
    <property type="evidence" value="ECO:0007669"/>
    <property type="project" value="TreeGrafter"/>
</dbReference>
<dbReference type="InterPro" id="IPR035979">
    <property type="entry name" value="RBD_domain_sf"/>
</dbReference>
<keyword evidence="5" id="KW-1185">Reference proteome</keyword>
<dbReference type="Proteomes" id="UP000472270">
    <property type="component" value="Unassembled WGS sequence"/>
</dbReference>
<feature type="region of interest" description="Disordered" evidence="3">
    <location>
        <begin position="1"/>
        <end position="103"/>
    </location>
</feature>
<dbReference type="Gene3D" id="3.30.70.330">
    <property type="match status" value="1"/>
</dbReference>
<organism evidence="4 5">
    <name type="scientific">Sinocyclocheilus rhinocerous</name>
    <dbReference type="NCBI Taxonomy" id="307959"/>
    <lineage>
        <taxon>Eukaryota</taxon>
        <taxon>Metazoa</taxon>
        <taxon>Chordata</taxon>
        <taxon>Craniata</taxon>
        <taxon>Vertebrata</taxon>
        <taxon>Euteleostomi</taxon>
        <taxon>Actinopterygii</taxon>
        <taxon>Neopterygii</taxon>
        <taxon>Teleostei</taxon>
        <taxon>Ostariophysi</taxon>
        <taxon>Cypriniformes</taxon>
        <taxon>Cyprinidae</taxon>
        <taxon>Cyprininae</taxon>
        <taxon>Sinocyclocheilus</taxon>
    </lineage>
</organism>
<name>A0A673GT45_9TELE</name>
<evidence type="ECO:0000256" key="3">
    <source>
        <dbReference type="SAM" id="MobiDB-lite"/>
    </source>
</evidence>
<accession>A0A673GT45</accession>
<comment type="subcellular location">
    <subcellularLocation>
        <location evidence="1">Nucleus</location>
    </subcellularLocation>
</comment>
<dbReference type="SUPFAM" id="SSF54928">
    <property type="entry name" value="RNA-binding domain, RBD"/>
    <property type="match status" value="1"/>
</dbReference>
<dbReference type="GO" id="GO:0000398">
    <property type="term" value="P:mRNA splicing, via spliceosome"/>
    <property type="evidence" value="ECO:0007669"/>
    <property type="project" value="TreeGrafter"/>
</dbReference>
<dbReference type="GO" id="GO:0005634">
    <property type="term" value="C:nucleus"/>
    <property type="evidence" value="ECO:0007669"/>
    <property type="project" value="UniProtKB-SubCell"/>
</dbReference>
<dbReference type="PANTHER" id="PTHR13948:SF21">
    <property type="entry name" value="RNA-BINDING PROTEIN 5"/>
    <property type="match status" value="1"/>
</dbReference>
<reference evidence="4" key="2">
    <citation type="submission" date="2025-09" db="UniProtKB">
        <authorList>
            <consortium name="Ensembl"/>
        </authorList>
    </citation>
    <scope>IDENTIFICATION</scope>
</reference>
<evidence type="ECO:0000256" key="1">
    <source>
        <dbReference type="ARBA" id="ARBA00004123"/>
    </source>
</evidence>
<sequence>MGADKRISRTERSGRYGSEQYRDDDRRDRRDRDDRGYDSYRWSDDRRSDRYDGERSDRGDRYWSRDSPERGRKRRCSDGSDDGHHSDGDYSEHDYRGDPADEKESKTIMLRGLPMNTSEADIRAAIEQLEGPKPMDVRLMKKRTGETDVPRILPLPNKPVSTGPTCFRSNAFCHGNMLYVQFYPFRLLSKKKKKGCTFDTCLEVSFVWLKIGTVLFMPIEVT</sequence>
<evidence type="ECO:0000256" key="2">
    <source>
        <dbReference type="ARBA" id="ARBA00023242"/>
    </source>
</evidence>
<dbReference type="InterPro" id="IPR012677">
    <property type="entry name" value="Nucleotide-bd_a/b_plait_sf"/>
</dbReference>
<keyword evidence="2" id="KW-0539">Nucleus</keyword>
<protein>
    <submittedName>
        <fullName evidence="4">RNA binding motif protein 5</fullName>
    </submittedName>
</protein>
<evidence type="ECO:0000313" key="5">
    <source>
        <dbReference type="Proteomes" id="UP000472270"/>
    </source>
</evidence>
<dbReference type="PANTHER" id="PTHR13948">
    <property type="entry name" value="RNA-BINDING PROTEIN"/>
    <property type="match status" value="1"/>
</dbReference>
<dbReference type="AlphaFoldDB" id="A0A673GT45"/>
<reference evidence="4" key="1">
    <citation type="submission" date="2025-08" db="UniProtKB">
        <authorList>
            <consortium name="Ensembl"/>
        </authorList>
    </citation>
    <scope>IDENTIFICATION</scope>
</reference>
<dbReference type="Ensembl" id="ENSSRHT00000017202.1">
    <property type="protein sequence ID" value="ENSSRHP00000016653.1"/>
    <property type="gene ID" value="ENSSRHG00000009174.1"/>
</dbReference>
<proteinExistence type="predicted"/>